<sequence>MRESRICSIEAHKSPAPVDLNASPTPFFLRRACAAGDTPSLCPCRSHSAGWTPPPPLPARPRHCKAPLRQLRETGRLQPGL</sequence>
<name>A0AAV7A0H8_ENGPU</name>
<protein>
    <submittedName>
        <fullName evidence="1">Uncharacterized protein</fullName>
    </submittedName>
</protein>
<comment type="caution">
    <text evidence="1">The sequence shown here is derived from an EMBL/GenBank/DDBJ whole genome shotgun (WGS) entry which is preliminary data.</text>
</comment>
<organism evidence="1 2">
    <name type="scientific">Engystomops pustulosus</name>
    <name type="common">Tungara frog</name>
    <name type="synonym">Physalaemus pustulosus</name>
    <dbReference type="NCBI Taxonomy" id="76066"/>
    <lineage>
        <taxon>Eukaryota</taxon>
        <taxon>Metazoa</taxon>
        <taxon>Chordata</taxon>
        <taxon>Craniata</taxon>
        <taxon>Vertebrata</taxon>
        <taxon>Euteleostomi</taxon>
        <taxon>Amphibia</taxon>
        <taxon>Batrachia</taxon>
        <taxon>Anura</taxon>
        <taxon>Neobatrachia</taxon>
        <taxon>Hyloidea</taxon>
        <taxon>Leptodactylidae</taxon>
        <taxon>Leiuperinae</taxon>
        <taxon>Engystomops</taxon>
    </lineage>
</organism>
<accession>A0AAV7A0H8</accession>
<evidence type="ECO:0000313" key="2">
    <source>
        <dbReference type="Proteomes" id="UP000824782"/>
    </source>
</evidence>
<dbReference type="Proteomes" id="UP000824782">
    <property type="component" value="Unassembled WGS sequence"/>
</dbReference>
<proteinExistence type="predicted"/>
<gene>
    <name evidence="1" type="ORF">GDO81_004538</name>
</gene>
<dbReference type="AlphaFoldDB" id="A0AAV7A0H8"/>
<keyword evidence="2" id="KW-1185">Reference proteome</keyword>
<dbReference type="EMBL" id="WNYA01000011">
    <property type="protein sequence ID" value="KAG8552441.1"/>
    <property type="molecule type" value="Genomic_DNA"/>
</dbReference>
<evidence type="ECO:0000313" key="1">
    <source>
        <dbReference type="EMBL" id="KAG8552441.1"/>
    </source>
</evidence>
<reference evidence="1" key="1">
    <citation type="thesis" date="2020" institute="ProQuest LLC" country="789 East Eisenhower Parkway, Ann Arbor, MI, USA">
        <title>Comparative Genomics and Chromosome Evolution.</title>
        <authorList>
            <person name="Mudd A.B."/>
        </authorList>
    </citation>
    <scope>NUCLEOTIDE SEQUENCE</scope>
    <source>
        <strain evidence="1">237g6f4</strain>
        <tissue evidence="1">Blood</tissue>
    </source>
</reference>